<organism evidence="1 2">
    <name type="scientific">Penicillium bovifimosum</name>
    <dbReference type="NCBI Taxonomy" id="126998"/>
    <lineage>
        <taxon>Eukaryota</taxon>
        <taxon>Fungi</taxon>
        <taxon>Dikarya</taxon>
        <taxon>Ascomycota</taxon>
        <taxon>Pezizomycotina</taxon>
        <taxon>Eurotiomycetes</taxon>
        <taxon>Eurotiomycetidae</taxon>
        <taxon>Eurotiales</taxon>
        <taxon>Aspergillaceae</taxon>
        <taxon>Penicillium</taxon>
    </lineage>
</organism>
<reference evidence="1" key="2">
    <citation type="journal article" date="2023" name="IMA Fungus">
        <title>Comparative genomic study of the Penicillium genus elucidates a diverse pangenome and 15 lateral gene transfer events.</title>
        <authorList>
            <person name="Petersen C."/>
            <person name="Sorensen T."/>
            <person name="Nielsen M.R."/>
            <person name="Sondergaard T.E."/>
            <person name="Sorensen J.L."/>
            <person name="Fitzpatrick D.A."/>
            <person name="Frisvad J.C."/>
            <person name="Nielsen K.L."/>
        </authorList>
    </citation>
    <scope>NUCLEOTIDE SEQUENCE</scope>
    <source>
        <strain evidence="1">IBT 22155</strain>
    </source>
</reference>
<protein>
    <submittedName>
        <fullName evidence="1">Uncharacterized protein</fullName>
    </submittedName>
</protein>
<name>A0A9W9L5X1_9EURO</name>
<sequence>MTVDPTLQNCRIGRCIIRKISSLDLDRASRGPNLRVLTGNGSETWGRLIRSWEVGIQNHNQ</sequence>
<proteinExistence type="predicted"/>
<gene>
    <name evidence="1" type="ORF">N7515_003103</name>
</gene>
<dbReference type="GeneID" id="81403017"/>
<keyword evidence="2" id="KW-1185">Reference proteome</keyword>
<reference evidence="1" key="1">
    <citation type="submission" date="2022-11" db="EMBL/GenBank/DDBJ databases">
        <authorList>
            <person name="Petersen C."/>
        </authorList>
    </citation>
    <scope>NUCLEOTIDE SEQUENCE</scope>
    <source>
        <strain evidence="1">IBT 22155</strain>
    </source>
</reference>
<evidence type="ECO:0000313" key="1">
    <source>
        <dbReference type="EMBL" id="KAJ5138255.1"/>
    </source>
</evidence>
<accession>A0A9W9L5X1</accession>
<evidence type="ECO:0000313" key="2">
    <source>
        <dbReference type="Proteomes" id="UP001149079"/>
    </source>
</evidence>
<dbReference type="RefSeq" id="XP_056522904.1">
    <property type="nucleotide sequence ID" value="XM_056663847.1"/>
</dbReference>
<comment type="caution">
    <text evidence="1">The sequence shown here is derived from an EMBL/GenBank/DDBJ whole genome shotgun (WGS) entry which is preliminary data.</text>
</comment>
<dbReference type="Proteomes" id="UP001149079">
    <property type="component" value="Unassembled WGS sequence"/>
</dbReference>
<dbReference type="AlphaFoldDB" id="A0A9W9L5X1"/>
<dbReference type="EMBL" id="JAPQKL010000003">
    <property type="protein sequence ID" value="KAJ5138255.1"/>
    <property type="molecule type" value="Genomic_DNA"/>
</dbReference>